<dbReference type="PANTHER" id="PTHR42943">
    <property type="entry name" value="GLUTATHIONE S-TRANSFERASE KAPPA"/>
    <property type="match status" value="1"/>
</dbReference>
<accession>A0A062U1I3</accession>
<dbReference type="STRING" id="1280946.HY29_07000"/>
<dbReference type="Proteomes" id="UP000027037">
    <property type="component" value="Unassembled WGS sequence"/>
</dbReference>
<keyword evidence="3" id="KW-1185">Reference proteome</keyword>
<reference evidence="2 3" key="1">
    <citation type="journal article" date="2014" name="Antonie Van Leeuwenhoek">
        <title>Hyphomonas beringensis sp. nov. and Hyphomonas chukchiensis sp. nov., isolated from surface seawater of the Bering Sea and Chukchi Sea.</title>
        <authorList>
            <person name="Li C."/>
            <person name="Lai Q."/>
            <person name="Li G."/>
            <person name="Dong C."/>
            <person name="Wang J."/>
            <person name="Liao Y."/>
            <person name="Shao Z."/>
        </authorList>
    </citation>
    <scope>NUCLEOTIDE SEQUENCE [LARGE SCALE GENOMIC DNA]</scope>
    <source>
        <strain evidence="2 3">25B14_1</strain>
    </source>
</reference>
<dbReference type="Pfam" id="PF01323">
    <property type="entry name" value="DSBA"/>
    <property type="match status" value="1"/>
</dbReference>
<proteinExistence type="predicted"/>
<dbReference type="EMBL" id="AWFF01000109">
    <property type="protein sequence ID" value="KCZ50504.1"/>
    <property type="molecule type" value="Genomic_DNA"/>
</dbReference>
<feature type="domain" description="DSBA-like thioredoxin" evidence="1">
    <location>
        <begin position="235"/>
        <end position="417"/>
    </location>
</feature>
<evidence type="ECO:0000259" key="1">
    <source>
        <dbReference type="Pfam" id="PF01323"/>
    </source>
</evidence>
<dbReference type="Gene3D" id="3.40.30.10">
    <property type="entry name" value="Glutaredoxin"/>
    <property type="match status" value="2"/>
</dbReference>
<dbReference type="AlphaFoldDB" id="A0A062U1I3"/>
<dbReference type="InterPro" id="IPR051924">
    <property type="entry name" value="GST_Kappa/NadH"/>
</dbReference>
<evidence type="ECO:0000313" key="3">
    <source>
        <dbReference type="Proteomes" id="UP000027037"/>
    </source>
</evidence>
<evidence type="ECO:0000313" key="2">
    <source>
        <dbReference type="EMBL" id="KCZ50504.1"/>
    </source>
</evidence>
<dbReference type="InterPro" id="IPR036249">
    <property type="entry name" value="Thioredoxin-like_sf"/>
</dbReference>
<protein>
    <recommendedName>
        <fullName evidence="1">DSBA-like thioredoxin domain-containing protein</fullName>
    </recommendedName>
</protein>
<dbReference type="PANTHER" id="PTHR42943:SF2">
    <property type="entry name" value="GLUTATHIONE S-TRANSFERASE KAPPA 1"/>
    <property type="match status" value="1"/>
</dbReference>
<name>A0A062U1I3_9PROT</name>
<dbReference type="SUPFAM" id="SSF52833">
    <property type="entry name" value="Thioredoxin-like"/>
    <property type="match status" value="2"/>
</dbReference>
<organism evidence="2 3">
    <name type="scientific">Hyphomonas beringensis</name>
    <dbReference type="NCBI Taxonomy" id="1280946"/>
    <lineage>
        <taxon>Bacteria</taxon>
        <taxon>Pseudomonadati</taxon>
        <taxon>Pseudomonadota</taxon>
        <taxon>Alphaproteobacteria</taxon>
        <taxon>Hyphomonadales</taxon>
        <taxon>Hyphomonadaceae</taxon>
        <taxon>Hyphomonas</taxon>
    </lineage>
</organism>
<dbReference type="InterPro" id="IPR001853">
    <property type="entry name" value="DSBA-like_thioredoxin_dom"/>
</dbReference>
<dbReference type="PATRIC" id="fig|1280946.3.peg.3499"/>
<dbReference type="OrthoDB" id="5244108at2"/>
<dbReference type="GO" id="GO:0016491">
    <property type="term" value="F:oxidoreductase activity"/>
    <property type="evidence" value="ECO:0007669"/>
    <property type="project" value="InterPro"/>
</dbReference>
<comment type="caution">
    <text evidence="2">The sequence shown here is derived from an EMBL/GenBank/DDBJ whole genome shotgun (WGS) entry which is preliminary data.</text>
</comment>
<dbReference type="eggNOG" id="COG3917">
    <property type="taxonomic scope" value="Bacteria"/>
</dbReference>
<sequence>MSRIARYLTSSERLAAARAKAERRRVAKGEAHLVEYFHDTSDPYSYLVSQILVEFARRYDVDLKIHLVAPPPDWAAPEREQLAAWSRLDSHRLAEKAGLNFQDPGITPPAEEIEQAEAELLDALKTGAFVQQAARIGGTLWGRGLSGNDKPLREDVAAGKVDGSARREALGHYLGATFHYAGEWYWGLDRLHYLEARLRALGAVKPGCPETPIFVPPVCPASDVSNRVPEGTELQYYLSFRSPYTYIVAERVKALAESYGARLRLRFVLPMVMRGLPVPRMKGMYITKDTAREARRLGVPFGKIADPVGEPVERGYSLLPWAISEGKGFEFCLSFMRNVWSEGVDAGSAKGMEVIVKEAGLNWKQASNIMGNDDWRAEAEANRAEMSELGLWGVPSFRVGNVYTWGQDRLWVIEDELKRLARGNKS</sequence>
<gene>
    <name evidence="2" type="ORF">HY29_07000</name>
</gene>